<comment type="caution">
    <text evidence="1">The sequence shown here is derived from an EMBL/GenBank/DDBJ whole genome shotgun (WGS) entry which is preliminary data.</text>
</comment>
<gene>
    <name evidence="1" type="ORF">ACFVKH_10475</name>
</gene>
<organism evidence="1 2">
    <name type="scientific">Almyronema epifaneia S1</name>
    <dbReference type="NCBI Taxonomy" id="2991925"/>
    <lineage>
        <taxon>Bacteria</taxon>
        <taxon>Bacillati</taxon>
        <taxon>Cyanobacteriota</taxon>
        <taxon>Cyanophyceae</taxon>
        <taxon>Nodosilineales</taxon>
        <taxon>Nodosilineaceae</taxon>
        <taxon>Almyronema</taxon>
        <taxon>Almyronema epifaneia</taxon>
    </lineage>
</organism>
<keyword evidence="2" id="KW-1185">Reference proteome</keyword>
<sequence length="60" mass="6669">MPSTIAKLIHKVASSGRISRKDYMQLTSMILSITTMTPLERSHINQILDAVQTGKITLID</sequence>
<accession>A0ABW6IG70</accession>
<protein>
    <submittedName>
        <fullName evidence="1">Uncharacterized protein</fullName>
    </submittedName>
</protein>
<dbReference type="Proteomes" id="UP001600165">
    <property type="component" value="Unassembled WGS sequence"/>
</dbReference>
<reference evidence="1 2" key="1">
    <citation type="submission" date="2024-10" db="EMBL/GenBank/DDBJ databases">
        <authorList>
            <person name="Ratan Roy A."/>
            <person name="Morales Sandoval P.H."/>
            <person name="De Los Santos Villalobos S."/>
            <person name="Chakraborty S."/>
            <person name="Mukherjee J."/>
        </authorList>
    </citation>
    <scope>NUCLEOTIDE SEQUENCE [LARGE SCALE GENOMIC DNA]</scope>
    <source>
        <strain evidence="1 2">S1</strain>
    </source>
</reference>
<evidence type="ECO:0000313" key="1">
    <source>
        <dbReference type="EMBL" id="MFE4106702.1"/>
    </source>
</evidence>
<proteinExistence type="predicted"/>
<dbReference type="EMBL" id="JBHZOL010000071">
    <property type="protein sequence ID" value="MFE4106702.1"/>
    <property type="molecule type" value="Genomic_DNA"/>
</dbReference>
<evidence type="ECO:0000313" key="2">
    <source>
        <dbReference type="Proteomes" id="UP001600165"/>
    </source>
</evidence>
<name>A0ABW6IG70_9CYAN</name>